<reference evidence="1 2" key="1">
    <citation type="submission" date="2023-06" db="EMBL/GenBank/DDBJ databases">
        <authorList>
            <person name="Feng G."/>
            <person name="Li J."/>
            <person name="Zhu H."/>
        </authorList>
    </citation>
    <scope>NUCLEOTIDE SEQUENCE [LARGE SCALE GENOMIC DNA]</scope>
    <source>
        <strain evidence="1 2">RHCKG28</strain>
    </source>
</reference>
<dbReference type="Proteomes" id="UP001236404">
    <property type="component" value="Unassembled WGS sequence"/>
</dbReference>
<gene>
    <name evidence="1" type="ORF">QUG93_15200</name>
</gene>
<accession>A0ABT7TTU0</accession>
<comment type="caution">
    <text evidence="1">The sequence shown here is derived from an EMBL/GenBank/DDBJ whole genome shotgun (WGS) entry which is preliminary data.</text>
</comment>
<sequence length="54" mass="6037">MSGQGIVQESSYEREAGVEPVKITTLRGLRKRAKRGLFDEEDNAVWADCVVRGQ</sequence>
<protein>
    <submittedName>
        <fullName evidence="1">Uncharacterized protein</fullName>
    </submittedName>
</protein>
<organism evidence="1 2">
    <name type="scientific">Curtobacterium caseinilyticum</name>
    <dbReference type="NCBI Taxonomy" id="3055137"/>
    <lineage>
        <taxon>Bacteria</taxon>
        <taxon>Bacillati</taxon>
        <taxon>Actinomycetota</taxon>
        <taxon>Actinomycetes</taxon>
        <taxon>Micrococcales</taxon>
        <taxon>Microbacteriaceae</taxon>
        <taxon>Curtobacterium</taxon>
    </lineage>
</organism>
<keyword evidence="2" id="KW-1185">Reference proteome</keyword>
<dbReference type="EMBL" id="JAUCMN010000013">
    <property type="protein sequence ID" value="MDM7893037.1"/>
    <property type="molecule type" value="Genomic_DNA"/>
</dbReference>
<proteinExistence type="predicted"/>
<dbReference type="RefSeq" id="WP_289475326.1">
    <property type="nucleotide sequence ID" value="NZ_JAUCMN010000013.1"/>
</dbReference>
<evidence type="ECO:0000313" key="1">
    <source>
        <dbReference type="EMBL" id="MDM7893037.1"/>
    </source>
</evidence>
<evidence type="ECO:0000313" key="2">
    <source>
        <dbReference type="Proteomes" id="UP001236404"/>
    </source>
</evidence>
<name>A0ABT7TTU0_9MICO</name>